<dbReference type="Pfam" id="PF13376">
    <property type="entry name" value="OmdA"/>
    <property type="match status" value="1"/>
</dbReference>
<organism evidence="1 2">
    <name type="scientific">Niastella vici</name>
    <dbReference type="NCBI Taxonomy" id="1703345"/>
    <lineage>
        <taxon>Bacteria</taxon>
        <taxon>Pseudomonadati</taxon>
        <taxon>Bacteroidota</taxon>
        <taxon>Chitinophagia</taxon>
        <taxon>Chitinophagales</taxon>
        <taxon>Chitinophagaceae</taxon>
        <taxon>Niastella</taxon>
    </lineage>
</organism>
<sequence>MTPIFFAKQSDFRKWLQKNHKKETELLVGFYKVGSGKPSMSWSQSVDEALCFGWIDGVRKSIDKDSYQIRFTQRKSTSIWSAVNIKKIEKLTKEGLMQPAGVASFEKRIESKSKIYSHEKDEVELTQPYKKLFKANKKAWDYFQLLAPSYRKVSTHWVMSAKQETTRIKRLNQLIADSAAGTNQWKDNKYKK</sequence>
<dbReference type="AlphaFoldDB" id="A0A1V9FFZ3"/>
<evidence type="ECO:0000313" key="1">
    <source>
        <dbReference type="EMBL" id="OQP57292.1"/>
    </source>
</evidence>
<dbReference type="EMBL" id="LVYD01000124">
    <property type="protein sequence ID" value="OQP57292.1"/>
    <property type="molecule type" value="Genomic_DNA"/>
</dbReference>
<comment type="caution">
    <text evidence="1">The sequence shown here is derived from an EMBL/GenBank/DDBJ whole genome shotgun (WGS) entry which is preliminary data.</text>
</comment>
<gene>
    <name evidence="1" type="ORF">A3860_09625</name>
</gene>
<protein>
    <submittedName>
        <fullName evidence="1">Bacteriocin-protection protein</fullName>
    </submittedName>
</protein>
<dbReference type="OrthoDB" id="9796999at2"/>
<keyword evidence="2" id="KW-1185">Reference proteome</keyword>
<reference evidence="1 2" key="1">
    <citation type="submission" date="2016-03" db="EMBL/GenBank/DDBJ databases">
        <title>Niastella vici sp. nov., isolated from farmland soil.</title>
        <authorList>
            <person name="Chen L."/>
            <person name="Wang D."/>
            <person name="Yang S."/>
            <person name="Wang G."/>
        </authorList>
    </citation>
    <scope>NUCLEOTIDE SEQUENCE [LARGE SCALE GENOMIC DNA]</scope>
    <source>
        <strain evidence="1 2">DJ57</strain>
    </source>
</reference>
<evidence type="ECO:0000313" key="2">
    <source>
        <dbReference type="Proteomes" id="UP000192796"/>
    </source>
</evidence>
<dbReference type="Proteomes" id="UP000192796">
    <property type="component" value="Unassembled WGS sequence"/>
</dbReference>
<proteinExistence type="predicted"/>
<name>A0A1V9FFZ3_9BACT</name>
<accession>A0A1V9FFZ3</accession>